<evidence type="ECO:0000313" key="1">
    <source>
        <dbReference type="EMBL" id="MBZ6078101.1"/>
    </source>
</evidence>
<gene>
    <name evidence="1" type="ORF">K9B37_17695</name>
</gene>
<evidence type="ECO:0000313" key="2">
    <source>
        <dbReference type="Proteomes" id="UP000704176"/>
    </source>
</evidence>
<accession>A0ABS7VRC4</accession>
<name>A0ABS7VRC4_9HYPH</name>
<dbReference type="RefSeq" id="WP_224314855.1">
    <property type="nucleotide sequence ID" value="NZ_JAIRBM010000015.1"/>
</dbReference>
<dbReference type="Proteomes" id="UP000704176">
    <property type="component" value="Unassembled WGS sequence"/>
</dbReference>
<keyword evidence="2" id="KW-1185">Reference proteome</keyword>
<dbReference type="EMBL" id="JAIRBM010000015">
    <property type="protein sequence ID" value="MBZ6078101.1"/>
    <property type="molecule type" value="Genomic_DNA"/>
</dbReference>
<comment type="caution">
    <text evidence="1">The sequence shown here is derived from an EMBL/GenBank/DDBJ whole genome shotgun (WGS) entry which is preliminary data.</text>
</comment>
<proteinExistence type="predicted"/>
<sequence length="93" mass="10337">MVLQQERSSEDVLKAINNLKAQAEAQQIALEVVIFSICSEVKLPPAKLLSDLDAAYCELEHGLVKGSQLVGAFYDLRKRLRHLLMPESEVETG</sequence>
<protein>
    <submittedName>
        <fullName evidence="1">Uncharacterized protein</fullName>
    </submittedName>
</protein>
<reference evidence="1 2" key="1">
    <citation type="submission" date="2021-09" db="EMBL/GenBank/DDBJ databases">
        <title>The complete genome sequence of a new microorganism.</title>
        <authorList>
            <person name="Zi Z."/>
        </authorList>
    </citation>
    <scope>NUCLEOTIDE SEQUENCE [LARGE SCALE GENOMIC DNA]</scope>
    <source>
        <strain evidence="1 2">WGZ8</strain>
    </source>
</reference>
<organism evidence="1 2">
    <name type="scientific">Microvirga puerhi</name>
    <dbReference type="NCBI Taxonomy" id="2876078"/>
    <lineage>
        <taxon>Bacteria</taxon>
        <taxon>Pseudomonadati</taxon>
        <taxon>Pseudomonadota</taxon>
        <taxon>Alphaproteobacteria</taxon>
        <taxon>Hyphomicrobiales</taxon>
        <taxon>Methylobacteriaceae</taxon>
        <taxon>Microvirga</taxon>
    </lineage>
</organism>